<comment type="caution">
    <text evidence="1">The sequence shown here is derived from an EMBL/GenBank/DDBJ whole genome shotgun (WGS) entry which is preliminary data.</text>
</comment>
<evidence type="ECO:0000313" key="2">
    <source>
        <dbReference type="Proteomes" id="UP000034087"/>
    </source>
</evidence>
<dbReference type="SUPFAM" id="SSF49899">
    <property type="entry name" value="Concanavalin A-like lectins/glucanases"/>
    <property type="match status" value="1"/>
</dbReference>
<dbReference type="GO" id="GO:0008233">
    <property type="term" value="F:peptidase activity"/>
    <property type="evidence" value="ECO:0007669"/>
    <property type="project" value="UniProtKB-KW"/>
</dbReference>
<name>A0A0G1LFY3_9BACT</name>
<dbReference type="AlphaFoldDB" id="A0A0G1LFY3"/>
<keyword evidence="1" id="KW-0378">Hydrolase</keyword>
<dbReference type="Gene3D" id="2.60.120.200">
    <property type="match status" value="1"/>
</dbReference>
<gene>
    <name evidence="1" type="ORF">UW53_C0030G0001</name>
</gene>
<keyword evidence="1" id="KW-0645">Protease</keyword>
<reference evidence="1 2" key="1">
    <citation type="journal article" date="2015" name="Nature">
        <title>rRNA introns, odd ribosomes, and small enigmatic genomes across a large radiation of phyla.</title>
        <authorList>
            <person name="Brown C.T."/>
            <person name="Hug L.A."/>
            <person name="Thomas B.C."/>
            <person name="Sharon I."/>
            <person name="Castelle C.J."/>
            <person name="Singh A."/>
            <person name="Wilkins M.J."/>
            <person name="Williams K.H."/>
            <person name="Banfield J.F."/>
        </authorList>
    </citation>
    <scope>NUCLEOTIDE SEQUENCE [LARGE SCALE GENOMIC DNA]</scope>
</reference>
<dbReference type="Proteomes" id="UP000034087">
    <property type="component" value="Unassembled WGS sequence"/>
</dbReference>
<dbReference type="Pfam" id="PF13385">
    <property type="entry name" value="Laminin_G_3"/>
    <property type="match status" value="1"/>
</dbReference>
<proteinExistence type="predicted"/>
<dbReference type="GO" id="GO:0006508">
    <property type="term" value="P:proteolysis"/>
    <property type="evidence" value="ECO:0007669"/>
    <property type="project" value="UniProtKB-KW"/>
</dbReference>
<dbReference type="InterPro" id="IPR013320">
    <property type="entry name" value="ConA-like_dom_sf"/>
</dbReference>
<sequence length="90" mass="9753">NDGGWHHYTVTYDGSSFASGIKIYEDGISLALNVASDSLTGSILNNVNVEIGDRDSGASSLNYPGLIDEVRIYNRALSGDEIKRLYNLGR</sequence>
<accession>A0A0G1LFY3</accession>
<dbReference type="EMBL" id="LCIR01000030">
    <property type="protein sequence ID" value="KKT58929.1"/>
    <property type="molecule type" value="Genomic_DNA"/>
</dbReference>
<evidence type="ECO:0000313" key="1">
    <source>
        <dbReference type="EMBL" id="KKT58929.1"/>
    </source>
</evidence>
<protein>
    <submittedName>
        <fullName evidence="1">Protease Do</fullName>
    </submittedName>
</protein>
<organism evidence="1 2">
    <name type="scientific">Candidatus Giovannonibacteria bacterium GW2011_GWA1_44_25</name>
    <dbReference type="NCBI Taxonomy" id="1618645"/>
    <lineage>
        <taxon>Bacteria</taxon>
        <taxon>Candidatus Giovannoniibacteriota</taxon>
    </lineage>
</organism>
<feature type="non-terminal residue" evidence="1">
    <location>
        <position position="1"/>
    </location>
</feature>